<dbReference type="Gene3D" id="3.30.2010.10">
    <property type="entry name" value="Metalloproteases ('zincins'), catalytic domain"/>
    <property type="match status" value="1"/>
</dbReference>
<protein>
    <recommendedName>
        <fullName evidence="1">YgjP-like metallopeptidase domain-containing protein</fullName>
    </recommendedName>
</protein>
<dbReference type="PANTHER" id="PTHR30399:SF1">
    <property type="entry name" value="UTP PYROPHOSPHATASE"/>
    <property type="match status" value="1"/>
</dbReference>
<dbReference type="PANTHER" id="PTHR30399">
    <property type="entry name" value="UNCHARACTERIZED PROTEIN YGJP"/>
    <property type="match status" value="1"/>
</dbReference>
<name>A0A521EMU5_9ACTN</name>
<dbReference type="Pfam" id="PF01863">
    <property type="entry name" value="YgjP-like"/>
    <property type="match status" value="1"/>
</dbReference>
<reference evidence="2 3" key="1">
    <citation type="submission" date="2017-05" db="EMBL/GenBank/DDBJ databases">
        <authorList>
            <person name="Varghese N."/>
            <person name="Submissions S."/>
        </authorList>
    </citation>
    <scope>NUCLEOTIDE SEQUENCE [LARGE SCALE GENOMIC DNA]</scope>
    <source>
        <strain evidence="2 3">DSM 46834</strain>
    </source>
</reference>
<evidence type="ECO:0000259" key="1">
    <source>
        <dbReference type="Pfam" id="PF01863"/>
    </source>
</evidence>
<dbReference type="AlphaFoldDB" id="A0A521EMU5"/>
<sequence>MTAYQESGRTVVLIPAAFTPAEERRWVAQMVAKLQTREERRRRSLGGDEELMVRARALSAAHLDGVPQPASVRWVDNQQRRWGSCTPADGSIRLSSRLRSMPEYVVDYVLVHELAHLIEPSHDARFWALVTRYPRAERARGFLEGVESVRADGGGGDDDLVD</sequence>
<dbReference type="CDD" id="cd07344">
    <property type="entry name" value="M48_yhfN_like"/>
    <property type="match status" value="1"/>
</dbReference>
<organism evidence="2 3">
    <name type="scientific">Geodermatophilus aquaeductus</name>
    <dbReference type="NCBI Taxonomy" id="1564161"/>
    <lineage>
        <taxon>Bacteria</taxon>
        <taxon>Bacillati</taxon>
        <taxon>Actinomycetota</taxon>
        <taxon>Actinomycetes</taxon>
        <taxon>Geodermatophilales</taxon>
        <taxon>Geodermatophilaceae</taxon>
        <taxon>Geodermatophilus</taxon>
    </lineage>
</organism>
<dbReference type="InterPro" id="IPR002725">
    <property type="entry name" value="YgjP-like_metallopeptidase"/>
</dbReference>
<dbReference type="EMBL" id="FXTJ01000005">
    <property type="protein sequence ID" value="SMO85238.1"/>
    <property type="molecule type" value="Genomic_DNA"/>
</dbReference>
<proteinExistence type="predicted"/>
<evidence type="ECO:0000313" key="2">
    <source>
        <dbReference type="EMBL" id="SMO85238.1"/>
    </source>
</evidence>
<gene>
    <name evidence="2" type="ORF">SAMN06273567_105317</name>
</gene>
<dbReference type="Proteomes" id="UP000317484">
    <property type="component" value="Unassembled WGS sequence"/>
</dbReference>
<evidence type="ECO:0000313" key="3">
    <source>
        <dbReference type="Proteomes" id="UP000317484"/>
    </source>
</evidence>
<feature type="domain" description="YgjP-like metallopeptidase" evidence="1">
    <location>
        <begin position="75"/>
        <end position="137"/>
    </location>
</feature>
<dbReference type="InterPro" id="IPR053136">
    <property type="entry name" value="UTP_pyrophosphatase-like"/>
</dbReference>
<accession>A0A521EMU5</accession>
<keyword evidence="3" id="KW-1185">Reference proteome</keyword>